<keyword evidence="3" id="KW-1185">Reference proteome</keyword>
<evidence type="ECO:0000313" key="2">
    <source>
        <dbReference type="EMBL" id="RBO83413.1"/>
    </source>
</evidence>
<gene>
    <name evidence="2" type="ORF">DFP76_104231</name>
</gene>
<dbReference type="AlphaFoldDB" id="A0A366D017"/>
<dbReference type="RefSeq" id="WP_113874364.1">
    <property type="nucleotide sequence ID" value="NZ_QNRF01000004.1"/>
</dbReference>
<feature type="compositionally biased region" description="Basic and acidic residues" evidence="1">
    <location>
        <begin position="58"/>
        <end position="67"/>
    </location>
</feature>
<evidence type="ECO:0000256" key="1">
    <source>
        <dbReference type="SAM" id="MobiDB-lite"/>
    </source>
</evidence>
<sequence length="78" mass="8778">MVKMGDHTVKDIKHEIEQAAEFIGMVNFHIEDETASHFVDMAMEKAEKALSLLNTQKSDNDTPEPRCSDSASGKHMSW</sequence>
<comment type="caution">
    <text evidence="2">The sequence shown here is derived from an EMBL/GenBank/DDBJ whole genome shotgun (WGS) entry which is preliminary data.</text>
</comment>
<dbReference type="Proteomes" id="UP000252086">
    <property type="component" value="Unassembled WGS sequence"/>
</dbReference>
<accession>A0A366D017</accession>
<dbReference type="EMBL" id="QNRF01000004">
    <property type="protein sequence ID" value="RBO83413.1"/>
    <property type="molecule type" value="Genomic_DNA"/>
</dbReference>
<evidence type="ECO:0000313" key="3">
    <source>
        <dbReference type="Proteomes" id="UP000252086"/>
    </source>
</evidence>
<feature type="region of interest" description="Disordered" evidence="1">
    <location>
        <begin position="53"/>
        <end position="78"/>
    </location>
</feature>
<name>A0A366D017_9GAMM</name>
<reference evidence="2 3" key="1">
    <citation type="submission" date="2018-06" db="EMBL/GenBank/DDBJ databases">
        <title>Genomic Encyclopedia of Type Strains, Phase III (KMG-III): the genomes of soil and plant-associated and newly described type strains.</title>
        <authorList>
            <person name="Whitman W."/>
        </authorList>
    </citation>
    <scope>NUCLEOTIDE SEQUENCE [LARGE SCALE GENOMIC DNA]</scope>
    <source>
        <strain evidence="2 3">CECT 7732</strain>
    </source>
</reference>
<organism evidence="2 3">
    <name type="scientific">Marinomonas aquiplantarum</name>
    <dbReference type="NCBI Taxonomy" id="491951"/>
    <lineage>
        <taxon>Bacteria</taxon>
        <taxon>Pseudomonadati</taxon>
        <taxon>Pseudomonadota</taxon>
        <taxon>Gammaproteobacteria</taxon>
        <taxon>Oceanospirillales</taxon>
        <taxon>Oceanospirillaceae</taxon>
        <taxon>Marinomonas</taxon>
    </lineage>
</organism>
<protein>
    <submittedName>
        <fullName evidence="2">Uncharacterized protein</fullName>
    </submittedName>
</protein>
<proteinExistence type="predicted"/>